<dbReference type="InterPro" id="IPR001356">
    <property type="entry name" value="HD"/>
</dbReference>
<dbReference type="Pfam" id="PF16719">
    <property type="entry name" value="SAWADEE"/>
    <property type="match status" value="1"/>
</dbReference>
<dbReference type="SMR" id="A0A251PW33"/>
<dbReference type="GO" id="GO:0003682">
    <property type="term" value="F:chromatin binding"/>
    <property type="evidence" value="ECO:0007669"/>
    <property type="project" value="InterPro"/>
</dbReference>
<dbReference type="AlphaFoldDB" id="A0A251PW33"/>
<dbReference type="Gene3D" id="2.30.30.140">
    <property type="match status" value="1"/>
</dbReference>
<reference evidence="4" key="2">
    <citation type="submission" date="2016-12" db="EMBL/GenBank/DDBJ databases">
        <title>WGS assembly of Prunus persica.</title>
        <authorList>
            <person name="Verde I."/>
            <person name="Jenkins J."/>
            <person name="Dondini L."/>
            <person name="Micali S."/>
            <person name="Pagliarani G."/>
            <person name="Vendramin E."/>
            <person name="Paris R."/>
            <person name="Aramini V."/>
            <person name="Gazza L."/>
            <person name="Rossini L."/>
            <person name="Bassi D."/>
            <person name="Troggio M."/>
            <person name="Shu S."/>
            <person name="Grimwood J.H."/>
            <person name="Tartarini S."/>
            <person name="Dettori M.T."/>
            <person name="Schmutz J."/>
        </authorList>
    </citation>
    <scope>NUCLEOTIDE SEQUENCE</scope>
</reference>
<name>A0A251PW33_PRUPE</name>
<evidence type="ECO:0000256" key="2">
    <source>
        <dbReference type="PROSITE-ProRule" id="PRU00108"/>
    </source>
</evidence>
<organism evidence="4 5">
    <name type="scientific">Prunus persica</name>
    <name type="common">Peach</name>
    <name type="synonym">Amygdalus persica</name>
    <dbReference type="NCBI Taxonomy" id="3760"/>
    <lineage>
        <taxon>Eukaryota</taxon>
        <taxon>Viridiplantae</taxon>
        <taxon>Streptophyta</taxon>
        <taxon>Embryophyta</taxon>
        <taxon>Tracheophyta</taxon>
        <taxon>Spermatophyta</taxon>
        <taxon>Magnoliopsida</taxon>
        <taxon>eudicotyledons</taxon>
        <taxon>Gunneridae</taxon>
        <taxon>Pentapetalae</taxon>
        <taxon>rosids</taxon>
        <taxon>fabids</taxon>
        <taxon>Rosales</taxon>
        <taxon>Rosaceae</taxon>
        <taxon>Amygdaloideae</taxon>
        <taxon>Amygdaleae</taxon>
        <taxon>Prunus</taxon>
    </lineage>
</organism>
<dbReference type="EMBL" id="CM007653">
    <property type="protein sequence ID" value="ONI15771.1"/>
    <property type="molecule type" value="Genomic_DNA"/>
</dbReference>
<dbReference type="eggNOG" id="ENOG502RI2U">
    <property type="taxonomic scope" value="Eukaryota"/>
</dbReference>
<dbReference type="Gramene" id="ONI15771">
    <property type="protein sequence ID" value="ONI15771"/>
    <property type="gene ID" value="PRUPE_3G060300"/>
</dbReference>
<keyword evidence="5" id="KW-1185">Reference proteome</keyword>
<proteinExistence type="predicted"/>
<evidence type="ECO:0000259" key="3">
    <source>
        <dbReference type="PROSITE" id="PS50071"/>
    </source>
</evidence>
<dbReference type="PANTHER" id="PTHR33827:SF2">
    <property type="entry name" value="PROTEIN SAWADEE HOMEODOMAIN HOMOLOG 1"/>
    <property type="match status" value="1"/>
</dbReference>
<dbReference type="PROSITE" id="PS50071">
    <property type="entry name" value="HOMEOBOX_2"/>
    <property type="match status" value="1"/>
</dbReference>
<evidence type="ECO:0000313" key="5">
    <source>
        <dbReference type="Proteomes" id="UP000006882"/>
    </source>
</evidence>
<comment type="subcellular location">
    <subcellularLocation>
        <location evidence="1 2">Nucleus</location>
    </subcellularLocation>
</comment>
<dbReference type="Proteomes" id="UP000006882">
    <property type="component" value="Chromosome G3"/>
</dbReference>
<dbReference type="InterPro" id="IPR032001">
    <property type="entry name" value="SAWADEE_dom"/>
</dbReference>
<dbReference type="InterPro" id="IPR016197">
    <property type="entry name" value="Chromo-like_dom_sf"/>
</dbReference>
<evidence type="ECO:0000256" key="1">
    <source>
        <dbReference type="ARBA" id="ARBA00004123"/>
    </source>
</evidence>
<keyword evidence="2" id="KW-0539">Nucleus</keyword>
<dbReference type="InterPro" id="IPR039276">
    <property type="entry name" value="SHH1/2"/>
</dbReference>
<sequence length="280" mass="32320">MDMELFRTRKREPMNSLSVFTHSEIMEMENLIKHAGQQSLSQEFFQDLATSFSCTPIRAGKPDITWEQVQSWFQNKQKELQANSNSSPTALELFVDLSDSNVSSNATENSQKPKGKWSTELHELAFEARSAKDDAWYDVASFLSYRVVNSGELEVRVRYSGFGREDDEWVNVTRAVRERSIPLEASECHKVKVGDLVLSFQEREHQAVYCDAHVVDIQRGLHDVTGCKCIFVVRFDHDNTEEEIQLRRLCIRPAHNASAVTNTQQHDLFRNKDMKFSFLY</sequence>
<accession>A0A251PW33</accession>
<gene>
    <name evidence="4" type="ORF">PRUPE_3G060300</name>
</gene>
<dbReference type="GO" id="GO:0003677">
    <property type="term" value="F:DNA binding"/>
    <property type="evidence" value="ECO:0007669"/>
    <property type="project" value="UniProtKB-UniRule"/>
</dbReference>
<dbReference type="GO" id="GO:0005634">
    <property type="term" value="C:nucleus"/>
    <property type="evidence" value="ECO:0007669"/>
    <property type="project" value="UniProtKB-SubCell"/>
</dbReference>
<dbReference type="OrthoDB" id="1885884at2759"/>
<dbReference type="Gene3D" id="2.40.50.40">
    <property type="match status" value="1"/>
</dbReference>
<feature type="domain" description="Homeobox" evidence="3">
    <location>
        <begin position="11"/>
        <end position="83"/>
    </location>
</feature>
<evidence type="ECO:0000313" key="4">
    <source>
        <dbReference type="EMBL" id="ONI15771.1"/>
    </source>
</evidence>
<dbReference type="EMBL" id="CM007653">
    <property type="protein sequence ID" value="ONI15770.1"/>
    <property type="molecule type" value="Genomic_DNA"/>
</dbReference>
<keyword evidence="2" id="KW-0371">Homeobox</keyword>
<reference evidence="4 5" key="1">
    <citation type="journal article" date="2013" name="Nat. Genet.">
        <title>The high-quality draft genome of peach (Prunus persica) identifies unique patterns of genetic diversity, domestication and genome evolution.</title>
        <authorList>
            <consortium name="International Peach Genome Initiative"/>
            <person name="Verde I."/>
            <person name="Abbott A.G."/>
            <person name="Scalabrin S."/>
            <person name="Jung S."/>
            <person name="Shu S."/>
            <person name="Marroni F."/>
            <person name="Zhebentyayeva T."/>
            <person name="Dettori M.T."/>
            <person name="Grimwood J."/>
            <person name="Cattonaro F."/>
            <person name="Zuccolo A."/>
            <person name="Rossini L."/>
            <person name="Jenkins J."/>
            <person name="Vendramin E."/>
            <person name="Meisel L.A."/>
            <person name="Decroocq V."/>
            <person name="Sosinski B."/>
            <person name="Prochnik S."/>
            <person name="Mitros T."/>
            <person name="Policriti A."/>
            <person name="Cipriani G."/>
            <person name="Dondini L."/>
            <person name="Ficklin S."/>
            <person name="Goodstein D.M."/>
            <person name="Xuan P."/>
            <person name="Del Fabbro C."/>
            <person name="Aramini V."/>
            <person name="Copetti D."/>
            <person name="Gonzalez S."/>
            <person name="Horner D.S."/>
            <person name="Falchi R."/>
            <person name="Lucas S."/>
            <person name="Mica E."/>
            <person name="Maldonado J."/>
            <person name="Lazzari B."/>
            <person name="Bielenberg D."/>
            <person name="Pirona R."/>
            <person name="Miculan M."/>
            <person name="Barakat A."/>
            <person name="Testolin R."/>
            <person name="Stella A."/>
            <person name="Tartarini S."/>
            <person name="Tonutti P."/>
            <person name="Arus P."/>
            <person name="Orellana A."/>
            <person name="Wells C."/>
            <person name="Main D."/>
            <person name="Vizzotto G."/>
            <person name="Silva H."/>
            <person name="Salamini F."/>
            <person name="Schmutz J."/>
            <person name="Morgante M."/>
            <person name="Rokhsar D.S."/>
        </authorList>
    </citation>
    <scope>NUCLEOTIDE SEQUENCE [LARGE SCALE GENOMIC DNA]</scope>
    <source>
        <strain evidence="5">cv. Nemared</strain>
    </source>
</reference>
<feature type="DNA-binding region" description="Homeobox" evidence="2">
    <location>
        <begin position="13"/>
        <end position="84"/>
    </location>
</feature>
<dbReference type="STRING" id="3760.A0A251PW33"/>
<keyword evidence="2" id="KW-0238">DNA-binding</keyword>
<dbReference type="Gramene" id="ONI15770">
    <property type="protein sequence ID" value="ONI15770"/>
    <property type="gene ID" value="PRUPE_3G060300"/>
</dbReference>
<protein>
    <recommendedName>
        <fullName evidence="3">Homeobox domain-containing protein</fullName>
    </recommendedName>
</protein>
<dbReference type="SUPFAM" id="SSF54160">
    <property type="entry name" value="Chromo domain-like"/>
    <property type="match status" value="1"/>
</dbReference>
<dbReference type="PANTHER" id="PTHR33827">
    <property type="entry name" value="PROTEIN SAWADEE HOMEODOMAIN HOMOLOG 2"/>
    <property type="match status" value="1"/>
</dbReference>